<proteinExistence type="predicted"/>
<dbReference type="Gene3D" id="1.20.5.170">
    <property type="match status" value="1"/>
</dbReference>
<protein>
    <recommendedName>
        <fullName evidence="8">BZIP domain-containing protein</fullName>
    </recommendedName>
</protein>
<comment type="caution">
    <text evidence="9">The sequence shown here is derived from an EMBL/GenBank/DDBJ whole genome shotgun (WGS) entry which is preliminary data.</text>
</comment>
<feature type="compositionally biased region" description="Low complexity" evidence="7">
    <location>
        <begin position="492"/>
        <end position="512"/>
    </location>
</feature>
<feature type="coiled-coil region" evidence="6">
    <location>
        <begin position="381"/>
        <end position="445"/>
    </location>
</feature>
<keyword evidence="6" id="KW-0175">Coiled coil</keyword>
<sequence>MEGRNSIPKHQSNLDIPTFNASQMASHSSNLDLLLSHENNNNKRPRTGIPPSHPNNPATLLPYSQHIVASRPDAQQGVHAHSRSLSQSTFLSHDRLCPRYPPPHRDPSVLSLSDPVSNDVSMEERVVNSNARSSLPSTITEGSNEFLTSQSSCLPQRKGHKRSSSDVLLGFSTMIQSLAQLVPIGSRGMLDKSVSGKDGYFGVGKPIQLVRRESEWKKDCGSNVQVTCERKSEGDITDDLFNAYMNLENLEDLDACESSENKITEGANKRMASGDIAPTVRHYISVSMDSYMGSMQFDEDTPKIPLANHVDHHSPGSSAGANSRKFNFETGSSEFNEFELKKIMENEKLAEMASVDPKRVKRILANRQSAARSKQRKMQYIVELEQKVQTSQTEITTLSAQITKLQKDYDELSSRNNELKFRLQAMKQQAQLKDALNEALAAEAQRLKLTAVEFRGETHLSKCMTQQHSINHPILQLQPRQLNVYQMQQQPQNSHNDQSQTQQQNDNVAANDDANESK</sequence>
<dbReference type="CDD" id="cd14703">
    <property type="entry name" value="bZIP_plant_RF2"/>
    <property type="match status" value="1"/>
</dbReference>
<dbReference type="SUPFAM" id="SSF57959">
    <property type="entry name" value="Leucine zipper domain"/>
    <property type="match status" value="1"/>
</dbReference>
<keyword evidence="2" id="KW-0805">Transcription regulation</keyword>
<comment type="subcellular location">
    <subcellularLocation>
        <location evidence="1">Nucleus</location>
    </subcellularLocation>
</comment>
<accession>A0ABR2T6Q2</accession>
<feature type="region of interest" description="Disordered" evidence="7">
    <location>
        <begin position="487"/>
        <end position="518"/>
    </location>
</feature>
<gene>
    <name evidence="9" type="ORF">V6N11_018001</name>
</gene>
<evidence type="ECO:0000256" key="3">
    <source>
        <dbReference type="ARBA" id="ARBA00023125"/>
    </source>
</evidence>
<dbReference type="InterPro" id="IPR044759">
    <property type="entry name" value="bZIP_RF2"/>
</dbReference>
<evidence type="ECO:0000256" key="2">
    <source>
        <dbReference type="ARBA" id="ARBA00023015"/>
    </source>
</evidence>
<evidence type="ECO:0000256" key="6">
    <source>
        <dbReference type="SAM" id="Coils"/>
    </source>
</evidence>
<dbReference type="EMBL" id="JBBPBN010000008">
    <property type="protein sequence ID" value="KAK9032959.1"/>
    <property type="molecule type" value="Genomic_DNA"/>
</dbReference>
<evidence type="ECO:0000313" key="9">
    <source>
        <dbReference type="EMBL" id="KAK9032959.1"/>
    </source>
</evidence>
<name>A0ABR2T6Q2_9ROSI</name>
<feature type="region of interest" description="Disordered" evidence="7">
    <location>
        <begin position="37"/>
        <end position="60"/>
    </location>
</feature>
<dbReference type="SMART" id="SM00338">
    <property type="entry name" value="BRLZ"/>
    <property type="match status" value="1"/>
</dbReference>
<dbReference type="InterPro" id="IPR046347">
    <property type="entry name" value="bZIP_sf"/>
</dbReference>
<dbReference type="Proteomes" id="UP001396334">
    <property type="component" value="Unassembled WGS sequence"/>
</dbReference>
<feature type="domain" description="BZIP" evidence="8">
    <location>
        <begin position="356"/>
        <end position="419"/>
    </location>
</feature>
<evidence type="ECO:0000259" key="8">
    <source>
        <dbReference type="PROSITE" id="PS50217"/>
    </source>
</evidence>
<dbReference type="PANTHER" id="PTHR13690">
    <property type="entry name" value="TRANSCRIPTION FACTOR POSF21-RELATED"/>
    <property type="match status" value="1"/>
</dbReference>
<evidence type="ECO:0000256" key="1">
    <source>
        <dbReference type="ARBA" id="ARBA00004123"/>
    </source>
</evidence>
<dbReference type="PANTHER" id="PTHR13690:SF105">
    <property type="entry name" value="TRANSCRIPTION FACTOR POSF21-RELATED"/>
    <property type="match status" value="1"/>
</dbReference>
<keyword evidence="4" id="KW-0804">Transcription</keyword>
<evidence type="ECO:0000256" key="5">
    <source>
        <dbReference type="ARBA" id="ARBA00023242"/>
    </source>
</evidence>
<organism evidence="9 10">
    <name type="scientific">Hibiscus sabdariffa</name>
    <name type="common">roselle</name>
    <dbReference type="NCBI Taxonomy" id="183260"/>
    <lineage>
        <taxon>Eukaryota</taxon>
        <taxon>Viridiplantae</taxon>
        <taxon>Streptophyta</taxon>
        <taxon>Embryophyta</taxon>
        <taxon>Tracheophyta</taxon>
        <taxon>Spermatophyta</taxon>
        <taxon>Magnoliopsida</taxon>
        <taxon>eudicotyledons</taxon>
        <taxon>Gunneridae</taxon>
        <taxon>Pentapetalae</taxon>
        <taxon>rosids</taxon>
        <taxon>malvids</taxon>
        <taxon>Malvales</taxon>
        <taxon>Malvaceae</taxon>
        <taxon>Malvoideae</taxon>
        <taxon>Hibiscus</taxon>
    </lineage>
</organism>
<evidence type="ECO:0000256" key="4">
    <source>
        <dbReference type="ARBA" id="ARBA00023163"/>
    </source>
</evidence>
<dbReference type="InterPro" id="IPR004827">
    <property type="entry name" value="bZIP"/>
</dbReference>
<dbReference type="Pfam" id="PF00170">
    <property type="entry name" value="bZIP_1"/>
    <property type="match status" value="1"/>
</dbReference>
<keyword evidence="3" id="KW-0238">DNA-binding</keyword>
<evidence type="ECO:0000313" key="10">
    <source>
        <dbReference type="Proteomes" id="UP001396334"/>
    </source>
</evidence>
<reference evidence="9 10" key="1">
    <citation type="journal article" date="2024" name="G3 (Bethesda)">
        <title>Genome assembly of Hibiscus sabdariffa L. provides insights into metabolisms of medicinal natural products.</title>
        <authorList>
            <person name="Kim T."/>
        </authorList>
    </citation>
    <scope>NUCLEOTIDE SEQUENCE [LARGE SCALE GENOMIC DNA]</scope>
    <source>
        <strain evidence="9">TK-2024</strain>
        <tissue evidence="9">Old leaves</tissue>
    </source>
</reference>
<keyword evidence="10" id="KW-1185">Reference proteome</keyword>
<evidence type="ECO:0000256" key="7">
    <source>
        <dbReference type="SAM" id="MobiDB-lite"/>
    </source>
</evidence>
<dbReference type="PROSITE" id="PS50217">
    <property type="entry name" value="BZIP"/>
    <property type="match status" value="1"/>
</dbReference>
<keyword evidence="5" id="KW-0539">Nucleus</keyword>